<reference evidence="1" key="1">
    <citation type="journal article" date="2020" name="New Phytol.">
        <title>Comparative genomics reveals dynamic genome evolution in host specialist ectomycorrhizal fungi.</title>
        <authorList>
            <person name="Lofgren L.A."/>
            <person name="Nguyen N.H."/>
            <person name="Vilgalys R."/>
            <person name="Ruytinx J."/>
            <person name="Liao H.L."/>
            <person name="Branco S."/>
            <person name="Kuo A."/>
            <person name="LaButti K."/>
            <person name="Lipzen A."/>
            <person name="Andreopoulos W."/>
            <person name="Pangilinan J."/>
            <person name="Riley R."/>
            <person name="Hundley H."/>
            <person name="Na H."/>
            <person name="Barry K."/>
            <person name="Grigoriev I.V."/>
            <person name="Stajich J.E."/>
            <person name="Kennedy P.G."/>
        </authorList>
    </citation>
    <scope>NUCLEOTIDE SEQUENCE</scope>
    <source>
        <strain evidence="1">S12</strain>
    </source>
</reference>
<dbReference type="Proteomes" id="UP000719766">
    <property type="component" value="Unassembled WGS sequence"/>
</dbReference>
<evidence type="ECO:0000313" key="1">
    <source>
        <dbReference type="EMBL" id="KAG1794380.1"/>
    </source>
</evidence>
<name>A0A9P7AQL1_9AGAM</name>
<dbReference type="InterPro" id="IPR041078">
    <property type="entry name" value="Plavaka"/>
</dbReference>
<sequence length="880" mass="100330">MGRLFRTFHPHLTGGRFLRSSSYCYSIFVLGLKCNANGAFIDQDAPPPPHMDALPTNWMPYDNRAEFETAEFLFTRNQMSAKQIDTLLDLWAATLIKHNDAPPFANHRDMYATIDATPLGNTPWKSFTLCYNGAKPEQNIPPWMDGQYDVWYRDPLEMTRSILANCALDGGIEYSPYRDYTTEDKQYWKNFMSGDWAWKQADDIARNEENHGSTFVPLIIGSDKTVVSVATGQTEYHPLYLSIGNIHNSVRRAHRNGVVLIGFLAIPKSMKEHNDDIKYRNFRWQLFQRSLAKIFESVKPFMENFDVTRFPDDGHYRRTVYGLGPYIADYPEQILLSGIVQNWCPCCLGHRKDLDGSQPCLHRCEAHTELLIKQLTYKQAWDEYGIIADLIPFTNDFPRADIHELLSLDILHQIIKGTFKDHLVDWVGEYLLITHGTRHAAEIMDNIDRRIAAVAPFTGLRHFPDGGGFQQWTGDDSKALMKVYLAAIEGHVPQDVVRTFSAFLEFCYTVRREALTEDDLIKLQDALDRFHQYREIFKTTGVVSTFSLPHQHSLCHYILLIRLFGAPNGLCSSITESKHIKAVKEPWHRSSRFDALGQMLLTNQRLDKLAAARVDFEACGMLHGSCHPGRLCIHEPQNHSVEVDAGEIIDGPAVESHVGLALTPRCVRNVHALSLELDLPCLPFMIQEFIHDQHYSEDPNPPGIDPATVQVFLGNLTIFNSAAASFHAPSDLSGTGGMRREHIRATPSWRVGEPRHDCIFVNMGVDFDSPMNGLAVARVLCFFSFNYRISYYPCAIVHWYSYVREERDPDTGMYVVTPMTTGDDVPDVSIIHVDCIFRAAHLIPVYGPDFIPKISPHNSYDMFHSYYVNRYADHHTFEIV</sequence>
<keyword evidence="2" id="KW-1185">Reference proteome</keyword>
<dbReference type="EMBL" id="JABBWE010000026">
    <property type="protein sequence ID" value="KAG1794380.1"/>
    <property type="molecule type" value="Genomic_DNA"/>
</dbReference>
<comment type="caution">
    <text evidence="1">The sequence shown here is derived from an EMBL/GenBank/DDBJ whole genome shotgun (WGS) entry which is preliminary data.</text>
</comment>
<dbReference type="GeneID" id="64591612"/>
<evidence type="ECO:0000313" key="2">
    <source>
        <dbReference type="Proteomes" id="UP000719766"/>
    </source>
</evidence>
<gene>
    <name evidence="1" type="ORF">HD556DRAFT_1236734</name>
</gene>
<organism evidence="1 2">
    <name type="scientific">Suillus plorans</name>
    <dbReference type="NCBI Taxonomy" id="116603"/>
    <lineage>
        <taxon>Eukaryota</taxon>
        <taxon>Fungi</taxon>
        <taxon>Dikarya</taxon>
        <taxon>Basidiomycota</taxon>
        <taxon>Agaricomycotina</taxon>
        <taxon>Agaricomycetes</taxon>
        <taxon>Agaricomycetidae</taxon>
        <taxon>Boletales</taxon>
        <taxon>Suillineae</taxon>
        <taxon>Suillaceae</taxon>
        <taxon>Suillus</taxon>
    </lineage>
</organism>
<dbReference type="Pfam" id="PF18759">
    <property type="entry name" value="Plavaka"/>
    <property type="match status" value="1"/>
</dbReference>
<protein>
    <submittedName>
        <fullName evidence="1">Uncharacterized protein</fullName>
    </submittedName>
</protein>
<proteinExistence type="predicted"/>
<dbReference type="RefSeq" id="XP_041160547.1">
    <property type="nucleotide sequence ID" value="XM_041297848.1"/>
</dbReference>
<accession>A0A9P7AQL1</accession>
<dbReference type="AlphaFoldDB" id="A0A9P7AQL1"/>
<dbReference type="OrthoDB" id="3199698at2759"/>